<keyword evidence="3" id="KW-0378">Hydrolase</keyword>
<reference evidence="3" key="1">
    <citation type="submission" date="2020-08" db="EMBL/GenBank/DDBJ databases">
        <title>Genome public.</title>
        <authorList>
            <person name="Liu C."/>
            <person name="Sun Q."/>
        </authorList>
    </citation>
    <scope>NUCLEOTIDE SEQUENCE</scope>
    <source>
        <strain evidence="3">NSJ-42</strain>
    </source>
</reference>
<dbReference type="InterPro" id="IPR003675">
    <property type="entry name" value="Rce1/LyrA-like_dom"/>
</dbReference>
<feature type="transmembrane region" description="Helical" evidence="1">
    <location>
        <begin position="169"/>
        <end position="185"/>
    </location>
</feature>
<dbReference type="GO" id="GO:0008237">
    <property type="term" value="F:metallopeptidase activity"/>
    <property type="evidence" value="ECO:0007669"/>
    <property type="project" value="UniProtKB-KW"/>
</dbReference>
<dbReference type="PANTHER" id="PTHR36435">
    <property type="entry name" value="SLR1288 PROTEIN"/>
    <property type="match status" value="1"/>
</dbReference>
<feature type="transmembrane region" description="Helical" evidence="1">
    <location>
        <begin position="284"/>
        <end position="305"/>
    </location>
</feature>
<feature type="domain" description="CAAX prenyl protease 2/Lysostaphin resistance protein A-like" evidence="2">
    <location>
        <begin position="138"/>
        <end position="225"/>
    </location>
</feature>
<feature type="transmembrane region" description="Helical" evidence="1">
    <location>
        <begin position="52"/>
        <end position="75"/>
    </location>
</feature>
<dbReference type="GO" id="GO:0004175">
    <property type="term" value="F:endopeptidase activity"/>
    <property type="evidence" value="ECO:0007669"/>
    <property type="project" value="UniProtKB-ARBA"/>
</dbReference>
<feature type="transmembrane region" description="Helical" evidence="1">
    <location>
        <begin position="240"/>
        <end position="259"/>
    </location>
</feature>
<keyword evidence="3" id="KW-0645">Protease</keyword>
<feature type="transmembrane region" description="Helical" evidence="1">
    <location>
        <begin position="138"/>
        <end position="157"/>
    </location>
</feature>
<sequence>MNSELKTNVNVKSVFSRVGLAAAVLGVVVNLVQMLIITIFNMVNPAFESNGWFRYLLIAVSFYLIGFPLCCLILKGIPDGHKREEESLTFGGFIKFFLISYFVMVLLNLFTMGFILVVGKVKGADVVNPLEGVISNSSIWATIIFAGILSPIIEEILFRGVMLNKLRTYGDKIAIITTALLFGLFHENFSQFFYAVGLGVVFAYVTLKTGTIKYSIGLHIMINMMGSVIGTKVLSSNTATMIFGVVVWVFVIAGLILFIKDFKKMSLLPGEVTIEKGDVVSETWLNMGMMINLIISLSLMIYILLV</sequence>
<feature type="transmembrane region" description="Helical" evidence="1">
    <location>
        <begin position="96"/>
        <end position="118"/>
    </location>
</feature>
<keyword evidence="4" id="KW-1185">Reference proteome</keyword>
<dbReference type="InterPro" id="IPR052710">
    <property type="entry name" value="CAAX_protease"/>
</dbReference>
<dbReference type="AlphaFoldDB" id="A0A8I0DM25"/>
<evidence type="ECO:0000256" key="1">
    <source>
        <dbReference type="SAM" id="Phobius"/>
    </source>
</evidence>
<organism evidence="3 4">
    <name type="scientific">Clostridium lentum</name>
    <dbReference type="NCBI Taxonomy" id="2763037"/>
    <lineage>
        <taxon>Bacteria</taxon>
        <taxon>Bacillati</taxon>
        <taxon>Bacillota</taxon>
        <taxon>Clostridia</taxon>
        <taxon>Eubacteriales</taxon>
        <taxon>Clostridiaceae</taxon>
        <taxon>Clostridium</taxon>
    </lineage>
</organism>
<dbReference type="Pfam" id="PF02517">
    <property type="entry name" value="Rce1-like"/>
    <property type="match status" value="1"/>
</dbReference>
<name>A0A8I0DM25_9CLOT</name>
<keyword evidence="1" id="KW-0812">Transmembrane</keyword>
<accession>A0A8I0DM25</accession>
<protein>
    <submittedName>
        <fullName evidence="3">CPBP family intramembrane metalloprotease</fullName>
    </submittedName>
</protein>
<dbReference type="GO" id="GO:0080120">
    <property type="term" value="P:CAAX-box protein maturation"/>
    <property type="evidence" value="ECO:0007669"/>
    <property type="project" value="UniProtKB-ARBA"/>
</dbReference>
<feature type="transmembrane region" description="Helical" evidence="1">
    <location>
        <begin position="20"/>
        <end position="40"/>
    </location>
</feature>
<comment type="caution">
    <text evidence="3">The sequence shown here is derived from an EMBL/GenBank/DDBJ whole genome shotgun (WGS) entry which is preliminary data.</text>
</comment>
<proteinExistence type="predicted"/>
<dbReference type="EMBL" id="JACOOQ010000001">
    <property type="protein sequence ID" value="MBC5638919.1"/>
    <property type="molecule type" value="Genomic_DNA"/>
</dbReference>
<keyword evidence="3" id="KW-0482">Metalloprotease</keyword>
<dbReference type="GO" id="GO:0006508">
    <property type="term" value="P:proteolysis"/>
    <property type="evidence" value="ECO:0007669"/>
    <property type="project" value="UniProtKB-KW"/>
</dbReference>
<gene>
    <name evidence="3" type="ORF">H8R92_00460</name>
</gene>
<dbReference type="PANTHER" id="PTHR36435:SF1">
    <property type="entry name" value="CAAX AMINO TERMINAL PROTEASE FAMILY PROTEIN"/>
    <property type="match status" value="1"/>
</dbReference>
<evidence type="ECO:0000259" key="2">
    <source>
        <dbReference type="Pfam" id="PF02517"/>
    </source>
</evidence>
<evidence type="ECO:0000313" key="4">
    <source>
        <dbReference type="Proteomes" id="UP000662088"/>
    </source>
</evidence>
<dbReference type="RefSeq" id="WP_186834381.1">
    <property type="nucleotide sequence ID" value="NZ_JACOOQ010000001.1"/>
</dbReference>
<dbReference type="Proteomes" id="UP000662088">
    <property type="component" value="Unassembled WGS sequence"/>
</dbReference>
<keyword evidence="1" id="KW-1133">Transmembrane helix</keyword>
<keyword evidence="1" id="KW-0472">Membrane</keyword>
<evidence type="ECO:0000313" key="3">
    <source>
        <dbReference type="EMBL" id="MBC5638919.1"/>
    </source>
</evidence>